<proteinExistence type="predicted"/>
<evidence type="ECO:0000313" key="2">
    <source>
        <dbReference type="Proteomes" id="UP000247973"/>
    </source>
</evidence>
<sequence length="393" mass="47193">MIRRYCLTLFCIIYVVQLQGQNDNEYFKFITEQKTSAKDYIIKLFKEKDIVVFSERNHAEVEQYNLLLDVIKDPYFIKNVGAIYLEVCCVNNSSPINNFLVHEGYDTIQAYKETTKLYQLGNTMHLWNCYSYPWLIYNLYNLNQNLPNKNKIHLYGCDIEFDWANYKTPEEYATIDPILAVRDSLMAQNFIEQYTNIQTYRNGKKKALVIMNSRHGYLKDTHRTETEIRKNTGRYLYDKYKNRIASVFIMSPGHPNGWDKYELIKNGKWDAIFELTGKTNMGFDLKNTPFGKEKFDWTPEGWTLDKYRYEDVFTGIVYYKPLEEHILKRGWENSITDDFKPEFIRRMKIMDFDDEEIENEVKIEKTVRSQQYHNIVEFRNEIDSWKEELKHIY</sequence>
<name>A0A2V3PSS7_9BACT</name>
<protein>
    <submittedName>
        <fullName evidence="1">Uncharacterized protein</fullName>
    </submittedName>
</protein>
<accession>A0A2V3PSS7</accession>
<dbReference type="RefSeq" id="WP_110309358.1">
    <property type="nucleotide sequence ID" value="NZ_QICL01000002.1"/>
</dbReference>
<comment type="caution">
    <text evidence="1">The sequence shown here is derived from an EMBL/GenBank/DDBJ whole genome shotgun (WGS) entry which is preliminary data.</text>
</comment>
<organism evidence="1 2">
    <name type="scientific">Dysgonomonas alginatilytica</name>
    <dbReference type="NCBI Taxonomy" id="1605892"/>
    <lineage>
        <taxon>Bacteria</taxon>
        <taxon>Pseudomonadati</taxon>
        <taxon>Bacteroidota</taxon>
        <taxon>Bacteroidia</taxon>
        <taxon>Bacteroidales</taxon>
        <taxon>Dysgonomonadaceae</taxon>
        <taxon>Dysgonomonas</taxon>
    </lineage>
</organism>
<dbReference type="Proteomes" id="UP000247973">
    <property type="component" value="Unassembled WGS sequence"/>
</dbReference>
<dbReference type="SUPFAM" id="SSF159501">
    <property type="entry name" value="EreA/ChaN-like"/>
    <property type="match status" value="1"/>
</dbReference>
<keyword evidence="2" id="KW-1185">Reference proteome</keyword>
<dbReference type="OrthoDB" id="1038692at2"/>
<evidence type="ECO:0000313" key="1">
    <source>
        <dbReference type="EMBL" id="PXV68069.1"/>
    </source>
</evidence>
<reference evidence="1 2" key="1">
    <citation type="submission" date="2018-03" db="EMBL/GenBank/DDBJ databases">
        <title>Genomic Encyclopedia of Archaeal and Bacterial Type Strains, Phase II (KMG-II): from individual species to whole genera.</title>
        <authorList>
            <person name="Goeker M."/>
        </authorList>
    </citation>
    <scope>NUCLEOTIDE SEQUENCE [LARGE SCALE GENOMIC DNA]</scope>
    <source>
        <strain evidence="1 2">DSM 100214</strain>
    </source>
</reference>
<dbReference type="AlphaFoldDB" id="A0A2V3PSS7"/>
<dbReference type="EMBL" id="QICL01000002">
    <property type="protein sequence ID" value="PXV68069.1"/>
    <property type="molecule type" value="Genomic_DNA"/>
</dbReference>
<gene>
    <name evidence="1" type="ORF">CLV62_102100</name>
</gene>